<dbReference type="InterPro" id="IPR035899">
    <property type="entry name" value="DBL_dom_sf"/>
</dbReference>
<dbReference type="SUPFAM" id="SSF48065">
    <property type="entry name" value="DBL homology domain (DH-domain)"/>
    <property type="match status" value="1"/>
</dbReference>
<evidence type="ECO:0000256" key="1">
    <source>
        <dbReference type="SAM" id="Coils"/>
    </source>
</evidence>
<organism evidence="4 5">
    <name type="scientific">Lithohypha guttulata</name>
    <dbReference type="NCBI Taxonomy" id="1690604"/>
    <lineage>
        <taxon>Eukaryota</taxon>
        <taxon>Fungi</taxon>
        <taxon>Dikarya</taxon>
        <taxon>Ascomycota</taxon>
        <taxon>Pezizomycotina</taxon>
        <taxon>Eurotiomycetes</taxon>
        <taxon>Chaetothyriomycetidae</taxon>
        <taxon>Chaetothyriales</taxon>
        <taxon>Trichomeriaceae</taxon>
        <taxon>Lithohypha</taxon>
    </lineage>
</organism>
<feature type="region of interest" description="Disordered" evidence="2">
    <location>
        <begin position="184"/>
        <end position="224"/>
    </location>
</feature>
<accession>A0ABR0KNP8</accession>
<dbReference type="Pfam" id="PF00621">
    <property type="entry name" value="RhoGEF"/>
    <property type="match status" value="1"/>
</dbReference>
<protein>
    <recommendedName>
        <fullName evidence="3">DH domain-containing protein</fullName>
    </recommendedName>
</protein>
<feature type="region of interest" description="Disordered" evidence="2">
    <location>
        <begin position="492"/>
        <end position="631"/>
    </location>
</feature>
<evidence type="ECO:0000313" key="4">
    <source>
        <dbReference type="EMBL" id="KAK5100822.1"/>
    </source>
</evidence>
<feature type="coiled-coil region" evidence="1">
    <location>
        <begin position="634"/>
        <end position="664"/>
    </location>
</feature>
<sequence>MSKSGNLAQLSPILDSRDPPTIYYAEDGPYLPRILIFYWPVQAVGSLSSTSRVRTTILSAAGFRSYGAFSVAPSSSYYSAVHKLPDDKQRDDVCRAMAFALCRYFSEVPTEVKNAITEENLKEGPGLKWGQTHAAQVACKMSRVINTEEVVDALRPFHKERPTTPLTSPPQTRPLASIRKTRPSYLPAEPAQSNSAFARFTTPSKRIPSNGNRRSPSASATKKAIDAQHKQTTEQLEGLRYKMCEFVDTEDRYIIRVQELIDLVVSQGRTAKSISSKFTSSNSQKTVNAMLQFPSLLDQIKDLNLAFLDDIESVLQGTEEQAISYIEQSPAQPSTAAPQPKDPLGVYAFAKVLINHFPKFPVPYRRYLDLHSQISSNLDQFFRDDAHSVQIAPSLLMEPAQRISRYGLYIDTMIPQIPPTSTIAIRTLEKARKIIAEICEMEPAASTILDSLRIEHEAKKRSLSPTKLISGLTRANTIREAPAKNTTSFHITGSLRERDAPRFMPSLSRSFSKKNRSRPGLAGILSEQNPEQAQNRSPTNTNDENFRPKSSGNGSLYNALSFGRKHRPEPTHSHSASSLSVSSRPNSKGQPLDDVAEHTATQSFTEDSAVDVTGQGQLESDRAWPRDRSSSGNIEHYKAQVMRLEQENYKLLAENAELKRLVRECRCGGVRR</sequence>
<evidence type="ECO:0000256" key="2">
    <source>
        <dbReference type="SAM" id="MobiDB-lite"/>
    </source>
</evidence>
<feature type="domain" description="DH" evidence="3">
    <location>
        <begin position="238"/>
        <end position="441"/>
    </location>
</feature>
<reference evidence="4 5" key="1">
    <citation type="submission" date="2023-08" db="EMBL/GenBank/DDBJ databases">
        <title>Black Yeasts Isolated from many extreme environments.</title>
        <authorList>
            <person name="Coleine C."/>
            <person name="Stajich J.E."/>
            <person name="Selbmann L."/>
        </authorList>
    </citation>
    <scope>NUCLEOTIDE SEQUENCE [LARGE SCALE GENOMIC DNA]</scope>
    <source>
        <strain evidence="4 5">CCFEE 5885</strain>
    </source>
</reference>
<feature type="compositionally biased region" description="Basic and acidic residues" evidence="2">
    <location>
        <begin position="619"/>
        <end position="629"/>
    </location>
</feature>
<feature type="region of interest" description="Disordered" evidence="2">
    <location>
        <begin position="158"/>
        <end position="177"/>
    </location>
</feature>
<dbReference type="Proteomes" id="UP001345013">
    <property type="component" value="Unassembled WGS sequence"/>
</dbReference>
<feature type="compositionally biased region" description="Polar residues" evidence="2">
    <location>
        <begin position="526"/>
        <end position="558"/>
    </location>
</feature>
<feature type="compositionally biased region" description="Low complexity" evidence="2">
    <location>
        <begin position="573"/>
        <end position="587"/>
    </location>
</feature>
<proteinExistence type="predicted"/>
<feature type="compositionally biased region" description="Polar residues" evidence="2">
    <location>
        <begin position="191"/>
        <end position="220"/>
    </location>
</feature>
<dbReference type="PROSITE" id="PS50010">
    <property type="entry name" value="DH_2"/>
    <property type="match status" value="1"/>
</dbReference>
<dbReference type="InterPro" id="IPR000219">
    <property type="entry name" value="DH_dom"/>
</dbReference>
<comment type="caution">
    <text evidence="4">The sequence shown here is derived from an EMBL/GenBank/DDBJ whole genome shotgun (WGS) entry which is preliminary data.</text>
</comment>
<evidence type="ECO:0000313" key="5">
    <source>
        <dbReference type="Proteomes" id="UP001345013"/>
    </source>
</evidence>
<dbReference type="EMBL" id="JAVRRG010000005">
    <property type="protein sequence ID" value="KAK5100822.1"/>
    <property type="molecule type" value="Genomic_DNA"/>
</dbReference>
<evidence type="ECO:0000259" key="3">
    <source>
        <dbReference type="PROSITE" id="PS50010"/>
    </source>
</evidence>
<name>A0ABR0KNP8_9EURO</name>
<dbReference type="Gene3D" id="1.20.900.10">
    <property type="entry name" value="Dbl homology (DH) domain"/>
    <property type="match status" value="1"/>
</dbReference>
<gene>
    <name evidence="4" type="ORF">LTR24_000669</name>
</gene>
<keyword evidence="1" id="KW-0175">Coiled coil</keyword>
<keyword evidence="5" id="KW-1185">Reference proteome</keyword>